<accession>A0AAW1NYT2</accession>
<dbReference type="Gene3D" id="3.10.180.10">
    <property type="entry name" value="2,3-Dihydroxybiphenyl 1,2-Dioxygenase, domain 1"/>
    <property type="match status" value="1"/>
</dbReference>
<dbReference type="Proteomes" id="UP001489004">
    <property type="component" value="Unassembled WGS sequence"/>
</dbReference>
<dbReference type="AlphaFoldDB" id="A0AAW1NYT2"/>
<reference evidence="1 2" key="1">
    <citation type="journal article" date="2024" name="Nat. Commun.">
        <title>Phylogenomics reveals the evolutionary origins of lichenization in chlorophyte algae.</title>
        <authorList>
            <person name="Puginier C."/>
            <person name="Libourel C."/>
            <person name="Otte J."/>
            <person name="Skaloud P."/>
            <person name="Haon M."/>
            <person name="Grisel S."/>
            <person name="Petersen M."/>
            <person name="Berrin J.G."/>
            <person name="Delaux P.M."/>
            <person name="Dal Grande F."/>
            <person name="Keller J."/>
        </authorList>
    </citation>
    <scope>NUCLEOTIDE SEQUENCE [LARGE SCALE GENOMIC DNA]</scope>
    <source>
        <strain evidence="1 2">SAG 2043</strain>
    </source>
</reference>
<organism evidence="1 2">
    <name type="scientific">[Myrmecia] bisecta</name>
    <dbReference type="NCBI Taxonomy" id="41462"/>
    <lineage>
        <taxon>Eukaryota</taxon>
        <taxon>Viridiplantae</taxon>
        <taxon>Chlorophyta</taxon>
        <taxon>core chlorophytes</taxon>
        <taxon>Trebouxiophyceae</taxon>
        <taxon>Trebouxiales</taxon>
        <taxon>Trebouxiaceae</taxon>
        <taxon>Myrmecia</taxon>
    </lineage>
</organism>
<dbReference type="SUPFAM" id="SSF54593">
    <property type="entry name" value="Glyoxalase/Bleomycin resistance protein/Dihydroxybiphenyl dioxygenase"/>
    <property type="match status" value="1"/>
</dbReference>
<keyword evidence="2" id="KW-1185">Reference proteome</keyword>
<comment type="caution">
    <text evidence="1">The sequence shown here is derived from an EMBL/GenBank/DDBJ whole genome shotgun (WGS) entry which is preliminary data.</text>
</comment>
<evidence type="ECO:0000313" key="2">
    <source>
        <dbReference type="Proteomes" id="UP001489004"/>
    </source>
</evidence>
<protein>
    <submittedName>
        <fullName evidence="1">Uncharacterized protein</fullName>
    </submittedName>
</protein>
<sequence>MLVVDEIEPCIPFYKNTLDYEVKHELKNDTGKMTYLCFTKGDHSVMLTTKAYLAKELPTDVVQHLKAPNASYLYHSVEKLDVDLIKQQEGAKLLHGPHDSSYGATEAYVLDVSGHMHVFGEWRKMEAKTDGAA</sequence>
<proteinExistence type="predicted"/>
<name>A0AAW1NYT2_9CHLO</name>
<gene>
    <name evidence="1" type="ORF">WJX72_007141</name>
</gene>
<evidence type="ECO:0000313" key="1">
    <source>
        <dbReference type="EMBL" id="KAK9802953.1"/>
    </source>
</evidence>
<dbReference type="InterPro" id="IPR029068">
    <property type="entry name" value="Glyas_Bleomycin-R_OHBP_Dase"/>
</dbReference>
<dbReference type="EMBL" id="JALJOR010000026">
    <property type="protein sequence ID" value="KAK9802953.1"/>
    <property type="molecule type" value="Genomic_DNA"/>
</dbReference>